<dbReference type="GO" id="GO:0003723">
    <property type="term" value="F:RNA binding"/>
    <property type="evidence" value="ECO:0007669"/>
    <property type="project" value="InterPro"/>
</dbReference>
<dbReference type="AlphaFoldDB" id="A0A8J5YEH1"/>
<dbReference type="PANTHER" id="PTHR47926:SF537">
    <property type="entry name" value="PENTACOTRIPEPTIDE-REPEAT REGION OF PRORP DOMAIN-CONTAINING PROTEIN"/>
    <property type="match status" value="1"/>
</dbReference>
<keyword evidence="4" id="KW-1185">Reference proteome</keyword>
<dbReference type="EMBL" id="JAHUZN010000012">
    <property type="protein sequence ID" value="KAG8475885.1"/>
    <property type="molecule type" value="Genomic_DNA"/>
</dbReference>
<dbReference type="FunFam" id="1.25.40.10:FF:000427">
    <property type="entry name" value="Pentatricopeptide repeat-containing protein chloroplastic"/>
    <property type="match status" value="1"/>
</dbReference>
<dbReference type="Proteomes" id="UP000701853">
    <property type="component" value="Chromosome 12"/>
</dbReference>
<dbReference type="GO" id="GO:0009451">
    <property type="term" value="P:RNA modification"/>
    <property type="evidence" value="ECO:0007669"/>
    <property type="project" value="InterPro"/>
</dbReference>
<dbReference type="InterPro" id="IPR046848">
    <property type="entry name" value="E_motif"/>
</dbReference>
<evidence type="ECO:0000256" key="2">
    <source>
        <dbReference type="PROSITE-ProRule" id="PRU00708"/>
    </source>
</evidence>
<sequence>MLPISAANSHFIAHLPAPSNYPNPLAKPISNKPNHLQILKKCTHLIQFKQVHAQFIKTPLHLSNTYLSKLIQALVDSGDLPYARQVFDQVTQPSTFAFNTMIRCYGTNNLGHDGIDLYIRMRHQGVDADNFTYPFLLKACSGLKQGKGVHALVVKDKRFSSEIHSLTSLTTFYCSFGDVGSARLLFDSMPERNVVTWTGIIKGYVKQKRYKEGIELFNQMKNYGVEINELTLVCILSACANLGALEIGQWVHEYTDRKRIFLNPKLGAALIDMYGKCGHIDKAYRVFKTLPCQGVYVWNALIGGLAMHGYGIEAIKRFREMQGNGIKPDRITFIAVLSACSHSGLVEKGKEIFHSMRKDFGIEPGIKHYGCFVDILCRAGLLNEAYEVIMNMPMEPNAVLWGTLLNACAAAANVELAEAAMERLMVLEPCNDGNYVLMSNIYAVKKRWNDVARIRKIMKDGRVLRNPGHSLIEVDNVVHEFMVGDGRHPSSEQIYDMLEKVVITIKEGYFLRSCLRGLITVGPPVQVESPVQK</sequence>
<proteinExistence type="predicted"/>
<comment type="caution">
    <text evidence="3">The sequence shown here is derived from an EMBL/GenBank/DDBJ whole genome shotgun (WGS) entry which is preliminary data.</text>
</comment>
<dbReference type="Gene3D" id="1.25.40.10">
    <property type="entry name" value="Tetratricopeptide repeat domain"/>
    <property type="match status" value="3"/>
</dbReference>
<protein>
    <submittedName>
        <fullName evidence="3">Uncharacterized protein</fullName>
    </submittedName>
</protein>
<dbReference type="InterPro" id="IPR046960">
    <property type="entry name" value="PPR_At4g14850-like_plant"/>
</dbReference>
<dbReference type="Pfam" id="PF20430">
    <property type="entry name" value="Eplus_motif"/>
    <property type="match status" value="1"/>
</dbReference>
<dbReference type="Pfam" id="PF13041">
    <property type="entry name" value="PPR_2"/>
    <property type="match status" value="3"/>
</dbReference>
<gene>
    <name evidence="3" type="ORF">CXB51_032641</name>
</gene>
<dbReference type="PANTHER" id="PTHR47926">
    <property type="entry name" value="PENTATRICOPEPTIDE REPEAT-CONTAINING PROTEIN"/>
    <property type="match status" value="1"/>
</dbReference>
<feature type="repeat" description="PPR" evidence="2">
    <location>
        <begin position="94"/>
        <end position="128"/>
    </location>
</feature>
<accession>A0A8J5YEH1</accession>
<dbReference type="FunFam" id="1.25.40.10:FF:000184">
    <property type="entry name" value="Pentatricopeptide repeat-containing protein, chloroplastic"/>
    <property type="match status" value="1"/>
</dbReference>
<keyword evidence="1" id="KW-0677">Repeat</keyword>
<reference evidence="3 4" key="1">
    <citation type="journal article" date="2021" name="bioRxiv">
        <title>The Gossypium anomalum genome as a resource for cotton improvement and evolutionary analysis of hybrid incompatibility.</title>
        <authorList>
            <person name="Grover C.E."/>
            <person name="Yuan D."/>
            <person name="Arick M.A."/>
            <person name="Miller E.R."/>
            <person name="Hu G."/>
            <person name="Peterson D.G."/>
            <person name="Wendel J.F."/>
            <person name="Udall J.A."/>
        </authorList>
    </citation>
    <scope>NUCLEOTIDE SEQUENCE [LARGE SCALE GENOMIC DNA]</scope>
    <source>
        <strain evidence="3">JFW-Udall</strain>
        <tissue evidence="3">Leaf</tissue>
    </source>
</reference>
<dbReference type="InterPro" id="IPR002885">
    <property type="entry name" value="PPR_rpt"/>
</dbReference>
<dbReference type="InterPro" id="IPR046849">
    <property type="entry name" value="E2_motif"/>
</dbReference>
<evidence type="ECO:0000313" key="3">
    <source>
        <dbReference type="EMBL" id="KAG8475885.1"/>
    </source>
</evidence>
<dbReference type="Pfam" id="PF01535">
    <property type="entry name" value="PPR"/>
    <property type="match status" value="2"/>
</dbReference>
<organism evidence="3 4">
    <name type="scientific">Gossypium anomalum</name>
    <dbReference type="NCBI Taxonomy" id="47600"/>
    <lineage>
        <taxon>Eukaryota</taxon>
        <taxon>Viridiplantae</taxon>
        <taxon>Streptophyta</taxon>
        <taxon>Embryophyta</taxon>
        <taxon>Tracheophyta</taxon>
        <taxon>Spermatophyta</taxon>
        <taxon>Magnoliopsida</taxon>
        <taxon>eudicotyledons</taxon>
        <taxon>Gunneridae</taxon>
        <taxon>Pentapetalae</taxon>
        <taxon>rosids</taxon>
        <taxon>malvids</taxon>
        <taxon>Malvales</taxon>
        <taxon>Malvaceae</taxon>
        <taxon>Malvoideae</taxon>
        <taxon>Gossypium</taxon>
    </lineage>
</organism>
<dbReference type="OrthoDB" id="185373at2759"/>
<feature type="repeat" description="PPR" evidence="2">
    <location>
        <begin position="193"/>
        <end position="227"/>
    </location>
</feature>
<dbReference type="NCBIfam" id="TIGR00756">
    <property type="entry name" value="PPR"/>
    <property type="match status" value="4"/>
</dbReference>
<feature type="repeat" description="PPR" evidence="2">
    <location>
        <begin position="294"/>
        <end position="328"/>
    </location>
</feature>
<name>A0A8J5YEH1_9ROSI</name>
<evidence type="ECO:0000256" key="1">
    <source>
        <dbReference type="ARBA" id="ARBA00022737"/>
    </source>
</evidence>
<dbReference type="InterPro" id="IPR011990">
    <property type="entry name" value="TPR-like_helical_dom_sf"/>
</dbReference>
<dbReference type="Pfam" id="PF20431">
    <property type="entry name" value="E_motif"/>
    <property type="match status" value="1"/>
</dbReference>
<feature type="repeat" description="PPR" evidence="2">
    <location>
        <begin position="329"/>
        <end position="364"/>
    </location>
</feature>
<evidence type="ECO:0000313" key="4">
    <source>
        <dbReference type="Proteomes" id="UP000701853"/>
    </source>
</evidence>
<dbReference type="PROSITE" id="PS51375">
    <property type="entry name" value="PPR"/>
    <property type="match status" value="4"/>
</dbReference>